<proteinExistence type="predicted"/>
<protein>
    <recommendedName>
        <fullName evidence="2">VWFA domain-containing protein</fullName>
    </recommendedName>
</protein>
<keyword evidence="4" id="KW-1185">Reference proteome</keyword>
<dbReference type="GO" id="GO:0005245">
    <property type="term" value="F:voltage-gated calcium channel activity"/>
    <property type="evidence" value="ECO:0007669"/>
    <property type="project" value="TreeGrafter"/>
</dbReference>
<dbReference type="Proteomes" id="UP001163046">
    <property type="component" value="Unassembled WGS sequence"/>
</dbReference>
<organism evidence="3 4">
    <name type="scientific">Desmophyllum pertusum</name>
    <dbReference type="NCBI Taxonomy" id="174260"/>
    <lineage>
        <taxon>Eukaryota</taxon>
        <taxon>Metazoa</taxon>
        <taxon>Cnidaria</taxon>
        <taxon>Anthozoa</taxon>
        <taxon>Hexacorallia</taxon>
        <taxon>Scleractinia</taxon>
        <taxon>Caryophylliina</taxon>
        <taxon>Caryophylliidae</taxon>
        <taxon>Desmophyllum</taxon>
    </lineage>
</organism>
<name>A0A9W9ZMY3_9CNID</name>
<dbReference type="Pfam" id="PF00092">
    <property type="entry name" value="VWA"/>
    <property type="match status" value="1"/>
</dbReference>
<dbReference type="PANTHER" id="PTHR10166:SF66">
    <property type="entry name" value="VWFA AND CACHE DOMAIN-CONTAINING PROTEIN CG16868"/>
    <property type="match status" value="1"/>
</dbReference>
<evidence type="ECO:0000313" key="3">
    <source>
        <dbReference type="EMBL" id="KAJ7384572.1"/>
    </source>
</evidence>
<dbReference type="PROSITE" id="PS50234">
    <property type="entry name" value="VWFA"/>
    <property type="match status" value="1"/>
</dbReference>
<dbReference type="EMBL" id="MU825886">
    <property type="protein sequence ID" value="KAJ7384572.1"/>
    <property type="molecule type" value="Genomic_DNA"/>
</dbReference>
<dbReference type="GO" id="GO:0005891">
    <property type="term" value="C:voltage-gated calcium channel complex"/>
    <property type="evidence" value="ECO:0007669"/>
    <property type="project" value="TreeGrafter"/>
</dbReference>
<comment type="caution">
    <text evidence="3">The sequence shown here is derived from an EMBL/GenBank/DDBJ whole genome shotgun (WGS) entry which is preliminary data.</text>
</comment>
<feature type="chain" id="PRO_5040990400" description="VWFA domain-containing protein" evidence="1">
    <location>
        <begin position="33"/>
        <end position="418"/>
    </location>
</feature>
<keyword evidence="1" id="KW-0732">Signal</keyword>
<dbReference type="InterPro" id="IPR051173">
    <property type="entry name" value="Ca_channel_alpha-2/delta"/>
</dbReference>
<feature type="signal peptide" evidence="1">
    <location>
        <begin position="1"/>
        <end position="32"/>
    </location>
</feature>
<dbReference type="SMART" id="SM00327">
    <property type="entry name" value="VWA"/>
    <property type="match status" value="1"/>
</dbReference>
<dbReference type="OrthoDB" id="10054666at2759"/>
<evidence type="ECO:0000313" key="4">
    <source>
        <dbReference type="Proteomes" id="UP001163046"/>
    </source>
</evidence>
<sequence length="418" mass="46390">MTSSRVRFANTANSAILGVLSLCVILSSQVDTSLLDPTLIGRELQMFARDALGVDEMQNYFDGLQYRKRTIKGKDIIPQLAVKLSDKFKTRFVVAKRLKKAVEESYARSAKAAPQTECCNVDKSTLKYDERFRSKVDLDNVCVKISGSASPNPVHLDEGVFKEMKDILKMYPFIKWQYFGSEQGVMTNFPVFDDKEKCDKYDPRYRPFYVETATPEAKDVVLVIDISASMTGEKLYTAKEAAKTVLDTLNPKDQVGIVSFNTLASTPGSVGGQRRCYNERLALATPTNIGSMKNYVDGLVPFGETQYRLAFEKAFSLLKGSISKESGNNKKRLILFLTDGTPTDSKIPIFETIRNRNFELNNSVVILTFGFGSADQAILQDIAKQDTAKHGVPANTSVGDITVILTVQAYTSFAIAQL</sequence>
<dbReference type="AlphaFoldDB" id="A0A9W9ZMY3"/>
<dbReference type="InterPro" id="IPR036465">
    <property type="entry name" value="vWFA_dom_sf"/>
</dbReference>
<dbReference type="PANTHER" id="PTHR10166">
    <property type="entry name" value="VOLTAGE-DEPENDENT CALCIUM CHANNEL SUBUNIT ALPHA-2/DELTA-RELATED"/>
    <property type="match status" value="1"/>
</dbReference>
<accession>A0A9W9ZMY3</accession>
<evidence type="ECO:0000259" key="2">
    <source>
        <dbReference type="PROSITE" id="PS50234"/>
    </source>
</evidence>
<feature type="domain" description="VWFA" evidence="2">
    <location>
        <begin position="219"/>
        <end position="418"/>
    </location>
</feature>
<reference evidence="3" key="1">
    <citation type="submission" date="2023-01" db="EMBL/GenBank/DDBJ databases">
        <title>Genome assembly of the deep-sea coral Lophelia pertusa.</title>
        <authorList>
            <person name="Herrera S."/>
            <person name="Cordes E."/>
        </authorList>
    </citation>
    <scope>NUCLEOTIDE SEQUENCE</scope>
    <source>
        <strain evidence="3">USNM1676648</strain>
        <tissue evidence="3">Polyp</tissue>
    </source>
</reference>
<evidence type="ECO:0000256" key="1">
    <source>
        <dbReference type="SAM" id="SignalP"/>
    </source>
</evidence>
<dbReference type="SUPFAM" id="SSF53300">
    <property type="entry name" value="vWA-like"/>
    <property type="match status" value="1"/>
</dbReference>
<gene>
    <name evidence="3" type="ORF">OS493_021203</name>
</gene>
<dbReference type="InterPro" id="IPR002035">
    <property type="entry name" value="VWF_A"/>
</dbReference>
<dbReference type="Gene3D" id="3.40.50.410">
    <property type="entry name" value="von Willebrand factor, type A domain"/>
    <property type="match status" value="1"/>
</dbReference>